<evidence type="ECO:0000313" key="2">
    <source>
        <dbReference type="Proteomes" id="UP000799777"/>
    </source>
</evidence>
<reference evidence="1" key="1">
    <citation type="journal article" date="2020" name="Stud. Mycol.">
        <title>101 Dothideomycetes genomes: a test case for predicting lifestyles and emergence of pathogens.</title>
        <authorList>
            <person name="Haridas S."/>
            <person name="Albert R."/>
            <person name="Binder M."/>
            <person name="Bloem J."/>
            <person name="Labutti K."/>
            <person name="Salamov A."/>
            <person name="Andreopoulos B."/>
            <person name="Baker S."/>
            <person name="Barry K."/>
            <person name="Bills G."/>
            <person name="Bluhm B."/>
            <person name="Cannon C."/>
            <person name="Castanera R."/>
            <person name="Culley D."/>
            <person name="Daum C."/>
            <person name="Ezra D."/>
            <person name="Gonzalez J."/>
            <person name="Henrissat B."/>
            <person name="Kuo A."/>
            <person name="Liang C."/>
            <person name="Lipzen A."/>
            <person name="Lutzoni F."/>
            <person name="Magnuson J."/>
            <person name="Mondo S."/>
            <person name="Nolan M."/>
            <person name="Ohm R."/>
            <person name="Pangilinan J."/>
            <person name="Park H.-J."/>
            <person name="Ramirez L."/>
            <person name="Alfaro M."/>
            <person name="Sun H."/>
            <person name="Tritt A."/>
            <person name="Yoshinaga Y."/>
            <person name="Zwiers L.-H."/>
            <person name="Turgeon B."/>
            <person name="Goodwin S."/>
            <person name="Spatafora J."/>
            <person name="Crous P."/>
            <person name="Grigoriev I."/>
        </authorList>
    </citation>
    <scope>NUCLEOTIDE SEQUENCE</scope>
    <source>
        <strain evidence="1">CBS 110217</strain>
    </source>
</reference>
<dbReference type="EMBL" id="ML978287">
    <property type="protein sequence ID" value="KAF2024696.1"/>
    <property type="molecule type" value="Genomic_DNA"/>
</dbReference>
<dbReference type="OrthoDB" id="3830579at2759"/>
<dbReference type="Gene3D" id="3.30.70.100">
    <property type="match status" value="1"/>
</dbReference>
<proteinExistence type="predicted"/>
<accession>A0A9P4H0Y1</accession>
<keyword evidence="2" id="KW-1185">Reference proteome</keyword>
<organism evidence="1 2">
    <name type="scientific">Setomelanomma holmii</name>
    <dbReference type="NCBI Taxonomy" id="210430"/>
    <lineage>
        <taxon>Eukaryota</taxon>
        <taxon>Fungi</taxon>
        <taxon>Dikarya</taxon>
        <taxon>Ascomycota</taxon>
        <taxon>Pezizomycotina</taxon>
        <taxon>Dothideomycetes</taxon>
        <taxon>Pleosporomycetidae</taxon>
        <taxon>Pleosporales</taxon>
        <taxon>Pleosporineae</taxon>
        <taxon>Phaeosphaeriaceae</taxon>
        <taxon>Setomelanomma</taxon>
    </lineage>
</organism>
<sequence length="149" mass="16198">MATEATEVCYLPFQSGIDLEEADHKAVLTDTLDTIAKQDGMKSLYYGKQVENPDVSQMAKYSKDGWGKFADEAAEVPGGQVQGMTGGWAIEPQQHDGAESKLFAAFIGWPSVGAHMEFRKTEGFGKITPLLRGGTKGIKVHHVAFVRHA</sequence>
<dbReference type="Proteomes" id="UP000799777">
    <property type="component" value="Unassembled WGS sequence"/>
</dbReference>
<comment type="caution">
    <text evidence="1">The sequence shown here is derived from an EMBL/GenBank/DDBJ whole genome shotgun (WGS) entry which is preliminary data.</text>
</comment>
<evidence type="ECO:0000313" key="1">
    <source>
        <dbReference type="EMBL" id="KAF2024696.1"/>
    </source>
</evidence>
<name>A0A9P4H0Y1_9PLEO</name>
<gene>
    <name evidence="1" type="ORF">EK21DRAFT_117541</name>
</gene>
<protein>
    <submittedName>
        <fullName evidence="1">Uncharacterized protein</fullName>
    </submittedName>
</protein>
<dbReference type="AlphaFoldDB" id="A0A9P4H0Y1"/>